<dbReference type="PROSITE" id="PS51257">
    <property type="entry name" value="PROKAR_LIPOPROTEIN"/>
    <property type="match status" value="1"/>
</dbReference>
<dbReference type="InterPro" id="IPR050902">
    <property type="entry name" value="ABC_Transporter_SBP"/>
</dbReference>
<dbReference type="EMBL" id="CM001441">
    <property type="protein sequence ID" value="EHQ88589.1"/>
    <property type="molecule type" value="Genomic_DNA"/>
</dbReference>
<keyword evidence="6" id="KW-1185">Reference proteome</keyword>
<name>H5XTJ0_9FIRM</name>
<dbReference type="SUPFAM" id="SSF53807">
    <property type="entry name" value="Helical backbone' metal receptor"/>
    <property type="match status" value="1"/>
</dbReference>
<dbReference type="STRING" id="768710.DesyoDRAFT_1432"/>
<gene>
    <name evidence="5" type="ORF">DesyoDRAFT_1432</name>
</gene>
<evidence type="ECO:0000256" key="2">
    <source>
        <dbReference type="ARBA" id="ARBA00022729"/>
    </source>
</evidence>
<dbReference type="OrthoDB" id="9816357at2"/>
<feature type="domain" description="Fe/B12 periplasmic-binding" evidence="4">
    <location>
        <begin position="65"/>
        <end position="319"/>
    </location>
</feature>
<protein>
    <submittedName>
        <fullName evidence="5">ABC-type Fe3+-hydroxamate transport system, periplasmic component</fullName>
    </submittedName>
</protein>
<evidence type="ECO:0000256" key="1">
    <source>
        <dbReference type="ARBA" id="ARBA00008814"/>
    </source>
</evidence>
<evidence type="ECO:0000313" key="5">
    <source>
        <dbReference type="EMBL" id="EHQ88589.1"/>
    </source>
</evidence>
<dbReference type="PROSITE" id="PS50983">
    <property type="entry name" value="FE_B12_PBP"/>
    <property type="match status" value="1"/>
</dbReference>
<feature type="signal peptide" evidence="3">
    <location>
        <begin position="1"/>
        <end position="20"/>
    </location>
</feature>
<dbReference type="InterPro" id="IPR002491">
    <property type="entry name" value="ABC_transptr_periplasmic_BD"/>
</dbReference>
<dbReference type="Gene3D" id="3.40.50.1980">
    <property type="entry name" value="Nitrogenase molybdenum iron protein domain"/>
    <property type="match status" value="2"/>
</dbReference>
<comment type="similarity">
    <text evidence="1">Belongs to the bacterial solute-binding protein 8 family.</text>
</comment>
<reference evidence="5 6" key="1">
    <citation type="submission" date="2011-11" db="EMBL/GenBank/DDBJ databases">
        <title>The Noncontiguous Finished genome of Desulfosporosinus youngiae DSM 17734.</title>
        <authorList>
            <consortium name="US DOE Joint Genome Institute (JGI-PGF)"/>
            <person name="Lucas S."/>
            <person name="Han J."/>
            <person name="Lapidus A."/>
            <person name="Cheng J.-F."/>
            <person name="Goodwin L."/>
            <person name="Pitluck S."/>
            <person name="Peters L."/>
            <person name="Ovchinnikova G."/>
            <person name="Lu M."/>
            <person name="Land M.L."/>
            <person name="Hauser L."/>
            <person name="Pester M."/>
            <person name="Spring S."/>
            <person name="Ollivier B."/>
            <person name="Rattei T."/>
            <person name="Klenk H.-P."/>
            <person name="Wagner M."/>
            <person name="Loy A."/>
            <person name="Woyke T.J."/>
        </authorList>
    </citation>
    <scope>NUCLEOTIDE SEQUENCE [LARGE SCALE GENOMIC DNA]</scope>
    <source>
        <strain evidence="5 6">DSM 17734</strain>
    </source>
</reference>
<dbReference type="eggNOG" id="COG0614">
    <property type="taxonomic scope" value="Bacteria"/>
</dbReference>
<evidence type="ECO:0000313" key="6">
    <source>
        <dbReference type="Proteomes" id="UP000005104"/>
    </source>
</evidence>
<dbReference type="Proteomes" id="UP000005104">
    <property type="component" value="Chromosome"/>
</dbReference>
<dbReference type="Pfam" id="PF01497">
    <property type="entry name" value="Peripla_BP_2"/>
    <property type="match status" value="1"/>
</dbReference>
<organism evidence="5 6">
    <name type="scientific">Desulfosporosinus youngiae DSM 17734</name>
    <dbReference type="NCBI Taxonomy" id="768710"/>
    <lineage>
        <taxon>Bacteria</taxon>
        <taxon>Bacillati</taxon>
        <taxon>Bacillota</taxon>
        <taxon>Clostridia</taxon>
        <taxon>Eubacteriales</taxon>
        <taxon>Desulfitobacteriaceae</taxon>
        <taxon>Desulfosporosinus</taxon>
    </lineage>
</organism>
<keyword evidence="2 3" id="KW-0732">Signal</keyword>
<dbReference type="CDD" id="cd01143">
    <property type="entry name" value="YvrC"/>
    <property type="match status" value="1"/>
</dbReference>
<dbReference type="PANTHER" id="PTHR30535">
    <property type="entry name" value="VITAMIN B12-BINDING PROTEIN"/>
    <property type="match status" value="1"/>
</dbReference>
<dbReference type="NCBIfam" id="NF038402">
    <property type="entry name" value="TroA_like"/>
    <property type="match status" value="1"/>
</dbReference>
<evidence type="ECO:0000256" key="3">
    <source>
        <dbReference type="SAM" id="SignalP"/>
    </source>
</evidence>
<accession>H5XTJ0</accession>
<dbReference type="AlphaFoldDB" id="H5XTJ0"/>
<dbReference type="PANTHER" id="PTHR30535:SF34">
    <property type="entry name" value="MOLYBDATE-BINDING PROTEIN MOLA"/>
    <property type="match status" value="1"/>
</dbReference>
<dbReference type="InterPro" id="IPR054828">
    <property type="entry name" value="Vit_B12_bind_prot"/>
</dbReference>
<dbReference type="RefSeq" id="WP_007781186.1">
    <property type="nucleotide sequence ID" value="NZ_CM001441.1"/>
</dbReference>
<feature type="chain" id="PRO_5039394291" evidence="3">
    <location>
        <begin position="21"/>
        <end position="321"/>
    </location>
</feature>
<proteinExistence type="inferred from homology"/>
<dbReference type="GO" id="GO:0071281">
    <property type="term" value="P:cellular response to iron ion"/>
    <property type="evidence" value="ECO:0007669"/>
    <property type="project" value="TreeGrafter"/>
</dbReference>
<sequence length="321" mass="35361">MFKHKLCSLLILIVALTLLAGCGSTTPKSNPQAEVPKAQTTQTTYPLTLKDDSGASVTIASQPKRIVSLVPATTETLFALGLEENVLAVTKWDDYPADVQKKVEYVFQDGVNPNLEQILALNPDLVVMGIMGTNPKTVESIRNLNIPIFVVDPQTIEATYLSIETFGQLTDTQEQAKQLVSGMKEKQQSIAKKVASIETSDRLRVWTEVDENLFTPGQGTFLNELLTKAGGINIADDVQGWGQYNSEQVISKNPQVIFETYDYYQKDAIATILARNGWQTIDAVKNKRVIGLDNNLVSRPGPRIVDGLESISKALYPDLYK</sequence>
<dbReference type="HOGENOM" id="CLU_038034_2_5_9"/>
<evidence type="ECO:0000259" key="4">
    <source>
        <dbReference type="PROSITE" id="PS50983"/>
    </source>
</evidence>